<gene>
    <name evidence="2" type="ORF">E2C01_037450</name>
</gene>
<reference evidence="2 3" key="1">
    <citation type="submission" date="2019-05" db="EMBL/GenBank/DDBJ databases">
        <title>Another draft genome of Portunus trituberculatus and its Hox gene families provides insights of decapod evolution.</title>
        <authorList>
            <person name="Jeong J.-H."/>
            <person name="Song I."/>
            <person name="Kim S."/>
            <person name="Choi T."/>
            <person name="Kim D."/>
            <person name="Ryu S."/>
            <person name="Kim W."/>
        </authorList>
    </citation>
    <scope>NUCLEOTIDE SEQUENCE [LARGE SCALE GENOMIC DNA]</scope>
    <source>
        <tissue evidence="2">Muscle</tissue>
    </source>
</reference>
<name>A0A5B7FE14_PORTR</name>
<keyword evidence="3" id="KW-1185">Reference proteome</keyword>
<sequence length="166" mass="18171">MRFNQSSPATKHTLLDSILLTLPSTTSLPINCTTSAAMNHQPHSTSIPSITVTLPLITPSTNKTLSTTLAKLYSLTQSLPRQPSIIPSVSLPLIHHPPQPVDATHHRNASTSKPSIYPSLLVASIYQYNAIHTRHHDLYPGLASTPHCSRQKLARRDLPPTIRQGK</sequence>
<evidence type="ECO:0000256" key="1">
    <source>
        <dbReference type="SAM" id="MobiDB-lite"/>
    </source>
</evidence>
<comment type="caution">
    <text evidence="2">The sequence shown here is derived from an EMBL/GenBank/DDBJ whole genome shotgun (WGS) entry which is preliminary data.</text>
</comment>
<evidence type="ECO:0000313" key="3">
    <source>
        <dbReference type="Proteomes" id="UP000324222"/>
    </source>
</evidence>
<dbReference type="Proteomes" id="UP000324222">
    <property type="component" value="Unassembled WGS sequence"/>
</dbReference>
<proteinExistence type="predicted"/>
<accession>A0A5B7FE14</accession>
<dbReference type="AlphaFoldDB" id="A0A5B7FE14"/>
<organism evidence="2 3">
    <name type="scientific">Portunus trituberculatus</name>
    <name type="common">Swimming crab</name>
    <name type="synonym">Neptunus trituberculatus</name>
    <dbReference type="NCBI Taxonomy" id="210409"/>
    <lineage>
        <taxon>Eukaryota</taxon>
        <taxon>Metazoa</taxon>
        <taxon>Ecdysozoa</taxon>
        <taxon>Arthropoda</taxon>
        <taxon>Crustacea</taxon>
        <taxon>Multicrustacea</taxon>
        <taxon>Malacostraca</taxon>
        <taxon>Eumalacostraca</taxon>
        <taxon>Eucarida</taxon>
        <taxon>Decapoda</taxon>
        <taxon>Pleocyemata</taxon>
        <taxon>Brachyura</taxon>
        <taxon>Eubrachyura</taxon>
        <taxon>Portunoidea</taxon>
        <taxon>Portunidae</taxon>
        <taxon>Portuninae</taxon>
        <taxon>Portunus</taxon>
    </lineage>
</organism>
<protein>
    <submittedName>
        <fullName evidence="2">Uncharacterized protein</fullName>
    </submittedName>
</protein>
<dbReference type="EMBL" id="VSRR010005997">
    <property type="protein sequence ID" value="MPC43797.1"/>
    <property type="molecule type" value="Genomic_DNA"/>
</dbReference>
<evidence type="ECO:0000313" key="2">
    <source>
        <dbReference type="EMBL" id="MPC43797.1"/>
    </source>
</evidence>
<feature type="region of interest" description="Disordered" evidence="1">
    <location>
        <begin position="142"/>
        <end position="166"/>
    </location>
</feature>